<dbReference type="PANTHER" id="PTHR30055">
    <property type="entry name" value="HTH-TYPE TRANSCRIPTIONAL REGULATOR RUTR"/>
    <property type="match status" value="1"/>
</dbReference>
<dbReference type="InterPro" id="IPR039536">
    <property type="entry name" value="TetR_C_Proteobacteria"/>
</dbReference>
<dbReference type="Pfam" id="PF00440">
    <property type="entry name" value="TetR_N"/>
    <property type="match status" value="1"/>
</dbReference>
<feature type="domain" description="HTH tetR-type" evidence="4">
    <location>
        <begin position="21"/>
        <end position="81"/>
    </location>
</feature>
<evidence type="ECO:0000256" key="1">
    <source>
        <dbReference type="ARBA" id="ARBA00023125"/>
    </source>
</evidence>
<evidence type="ECO:0000313" key="5">
    <source>
        <dbReference type="EMBL" id="NTY58185.1"/>
    </source>
</evidence>
<proteinExistence type="predicted"/>
<dbReference type="Gene3D" id="1.10.357.10">
    <property type="entry name" value="Tetracycline Repressor, domain 2"/>
    <property type="match status" value="1"/>
</dbReference>
<comment type="caution">
    <text evidence="5">The sequence shown here is derived from an EMBL/GenBank/DDBJ whole genome shotgun (WGS) entry which is preliminary data.</text>
</comment>
<organism evidence="5 6">
    <name type="scientific">Mycolicibacterium sphagni</name>
    <dbReference type="NCBI Taxonomy" id="1786"/>
    <lineage>
        <taxon>Bacteria</taxon>
        <taxon>Bacillati</taxon>
        <taxon>Actinomycetota</taxon>
        <taxon>Actinomycetes</taxon>
        <taxon>Mycobacteriales</taxon>
        <taxon>Mycobacteriaceae</taxon>
        <taxon>Mycolicibacterium</taxon>
    </lineage>
</organism>
<gene>
    <name evidence="5" type="ORF">FEG63_01295</name>
</gene>
<dbReference type="InterPro" id="IPR009057">
    <property type="entry name" value="Homeodomain-like_sf"/>
</dbReference>
<feature type="DNA-binding region" description="H-T-H motif" evidence="2">
    <location>
        <begin position="44"/>
        <end position="63"/>
    </location>
</feature>
<dbReference type="InterPro" id="IPR050109">
    <property type="entry name" value="HTH-type_TetR-like_transc_reg"/>
</dbReference>
<evidence type="ECO:0000256" key="3">
    <source>
        <dbReference type="SAM" id="MobiDB-lite"/>
    </source>
</evidence>
<evidence type="ECO:0000256" key="2">
    <source>
        <dbReference type="PROSITE-ProRule" id="PRU00335"/>
    </source>
</evidence>
<keyword evidence="1 2" id="KW-0238">DNA-binding</keyword>
<dbReference type="Proteomes" id="UP000708347">
    <property type="component" value="Unassembled WGS sequence"/>
</dbReference>
<evidence type="ECO:0000259" key="4">
    <source>
        <dbReference type="PROSITE" id="PS50977"/>
    </source>
</evidence>
<name>A0ABX2JVX1_9MYCO</name>
<dbReference type="InterPro" id="IPR001647">
    <property type="entry name" value="HTH_TetR"/>
</dbReference>
<dbReference type="PROSITE" id="PS50977">
    <property type="entry name" value="HTH_TETR_2"/>
    <property type="match status" value="1"/>
</dbReference>
<dbReference type="RefSeq" id="WP_174396198.1">
    <property type="nucleotide sequence ID" value="NZ_VBSB01000002.1"/>
</dbReference>
<keyword evidence="6" id="KW-1185">Reference proteome</keyword>
<dbReference type="SUPFAM" id="SSF48498">
    <property type="entry name" value="Tetracyclin repressor-like, C-terminal domain"/>
    <property type="match status" value="1"/>
</dbReference>
<sequence>MTLTKPGTRPGVGRPSRERAQQRHEELLDCALGVFLDHGFDRATIDGIAAAAGMAKRTIYARYADKAALFEAAVQRAVDRWIIPVDTLREVETQDLEETLVAIARIRLESYTSPAGIALQRILNAEGYRFPDLYRLAFEQGTVPALRLIADMLSRHAAMGSVQLEDPEVLAGAFLSITVGGPATGVMWGVVLDPDVLDHRIRTCVRVFLDGVRPR</sequence>
<dbReference type="PANTHER" id="PTHR30055:SF146">
    <property type="entry name" value="HTH-TYPE TRANSCRIPTIONAL DUAL REGULATOR CECR"/>
    <property type="match status" value="1"/>
</dbReference>
<dbReference type="SUPFAM" id="SSF46689">
    <property type="entry name" value="Homeodomain-like"/>
    <property type="match status" value="1"/>
</dbReference>
<evidence type="ECO:0000313" key="6">
    <source>
        <dbReference type="Proteomes" id="UP000708347"/>
    </source>
</evidence>
<dbReference type="PRINTS" id="PR00455">
    <property type="entry name" value="HTHTETR"/>
</dbReference>
<accession>A0ABX2JVX1</accession>
<dbReference type="InterPro" id="IPR036271">
    <property type="entry name" value="Tet_transcr_reg_TetR-rel_C_sf"/>
</dbReference>
<feature type="region of interest" description="Disordered" evidence="3">
    <location>
        <begin position="1"/>
        <end position="20"/>
    </location>
</feature>
<dbReference type="EMBL" id="VBSB01000002">
    <property type="protein sequence ID" value="NTY58185.1"/>
    <property type="molecule type" value="Genomic_DNA"/>
</dbReference>
<reference evidence="5 6" key="1">
    <citation type="submission" date="2019-05" db="EMBL/GenBank/DDBJ databases">
        <title>Mycolicibacterium sphagni ENV482 genome assembly.</title>
        <authorList>
            <person name="Chen W."/>
            <person name="Faulkner N.W."/>
            <person name="Hyman M.R."/>
        </authorList>
    </citation>
    <scope>NUCLEOTIDE SEQUENCE [LARGE SCALE GENOMIC DNA]</scope>
    <source>
        <strain evidence="5 6">ENV482</strain>
    </source>
</reference>
<protein>
    <submittedName>
        <fullName evidence="5">TetR/AcrR family transcriptional regulator</fullName>
    </submittedName>
</protein>
<dbReference type="Pfam" id="PF14246">
    <property type="entry name" value="TetR_C_7"/>
    <property type="match status" value="1"/>
</dbReference>